<keyword evidence="2" id="KW-1185">Reference proteome</keyword>
<dbReference type="EMBL" id="GL983755">
    <property type="protein sequence ID" value="EGR32193.1"/>
    <property type="molecule type" value="Genomic_DNA"/>
</dbReference>
<name>G0QRF8_ICHMU</name>
<dbReference type="InParanoid" id="G0QRF8"/>
<keyword evidence="1" id="KW-0418">Kinase</keyword>
<dbReference type="GO" id="GO:0016301">
    <property type="term" value="F:kinase activity"/>
    <property type="evidence" value="ECO:0007669"/>
    <property type="project" value="UniProtKB-KW"/>
</dbReference>
<keyword evidence="1" id="KW-0808">Transferase</keyword>
<proteinExistence type="predicted"/>
<evidence type="ECO:0000313" key="2">
    <source>
        <dbReference type="Proteomes" id="UP000008983"/>
    </source>
</evidence>
<gene>
    <name evidence="1" type="ORF">IMG5_092600</name>
</gene>
<dbReference type="AlphaFoldDB" id="G0QRF8"/>
<dbReference type="RefSeq" id="XP_004035679.1">
    <property type="nucleotide sequence ID" value="XM_004035631.1"/>
</dbReference>
<dbReference type="GeneID" id="14908348"/>
<sequence length="85" mass="10522">MDKKYFLSVKDVIQQDPADEKLMKYFNLHENNIKKDFRKMINTIKEYLDDIGDICDIKRGKNDYEFLQNIRIIFFQKQYWITYKN</sequence>
<dbReference type="Proteomes" id="UP000008983">
    <property type="component" value="Unassembled WGS sequence"/>
</dbReference>
<accession>G0QRF8</accession>
<organism evidence="1 2">
    <name type="scientific">Ichthyophthirius multifiliis</name>
    <name type="common">White spot disease agent</name>
    <name type="synonym">Ich</name>
    <dbReference type="NCBI Taxonomy" id="5932"/>
    <lineage>
        <taxon>Eukaryota</taxon>
        <taxon>Sar</taxon>
        <taxon>Alveolata</taxon>
        <taxon>Ciliophora</taxon>
        <taxon>Intramacronucleata</taxon>
        <taxon>Oligohymenophorea</taxon>
        <taxon>Hymenostomatida</taxon>
        <taxon>Ophryoglenina</taxon>
        <taxon>Ichthyophthirius</taxon>
    </lineage>
</organism>
<reference evidence="1 2" key="1">
    <citation type="submission" date="2011-07" db="EMBL/GenBank/DDBJ databases">
        <authorList>
            <person name="Coyne R."/>
            <person name="Brami D."/>
            <person name="Johnson J."/>
            <person name="Hostetler J."/>
            <person name="Hannick L."/>
            <person name="Clark T."/>
            <person name="Cassidy-Hanley D."/>
            <person name="Inman J."/>
        </authorList>
    </citation>
    <scope>NUCLEOTIDE SEQUENCE [LARGE SCALE GENOMIC DNA]</scope>
    <source>
        <strain evidence="1 2">G5</strain>
    </source>
</reference>
<protein>
    <submittedName>
        <fullName evidence="1">Protein kinase domain protein</fullName>
    </submittedName>
</protein>
<evidence type="ECO:0000313" key="1">
    <source>
        <dbReference type="EMBL" id="EGR32193.1"/>
    </source>
</evidence>